<reference evidence="1" key="1">
    <citation type="submission" date="2021-03" db="EMBL/GenBank/DDBJ databases">
        <authorList>
            <consortium name="DOE Joint Genome Institute"/>
            <person name="Ahrendt S."/>
            <person name="Looney B.P."/>
            <person name="Miyauchi S."/>
            <person name="Morin E."/>
            <person name="Drula E."/>
            <person name="Courty P.E."/>
            <person name="Chicoki N."/>
            <person name="Fauchery L."/>
            <person name="Kohler A."/>
            <person name="Kuo A."/>
            <person name="Labutti K."/>
            <person name="Pangilinan J."/>
            <person name="Lipzen A."/>
            <person name="Riley R."/>
            <person name="Andreopoulos W."/>
            <person name="He G."/>
            <person name="Johnson J."/>
            <person name="Barry K.W."/>
            <person name="Grigoriev I.V."/>
            <person name="Nagy L."/>
            <person name="Hibbett D."/>
            <person name="Henrissat B."/>
            <person name="Matheny P.B."/>
            <person name="Labbe J."/>
            <person name="Martin F."/>
        </authorList>
    </citation>
    <scope>NUCLEOTIDE SEQUENCE</scope>
    <source>
        <strain evidence="1">HHB10654</strain>
    </source>
</reference>
<evidence type="ECO:0000313" key="2">
    <source>
        <dbReference type="Proteomes" id="UP000814140"/>
    </source>
</evidence>
<protein>
    <submittedName>
        <fullName evidence="1">SET domain-containing protein</fullName>
    </submittedName>
</protein>
<name>A0ACB8T2R1_9AGAM</name>
<dbReference type="Proteomes" id="UP000814140">
    <property type="component" value="Unassembled WGS sequence"/>
</dbReference>
<keyword evidence="2" id="KW-1185">Reference proteome</keyword>
<reference evidence="1" key="2">
    <citation type="journal article" date="2022" name="New Phytol.">
        <title>Evolutionary transition to the ectomycorrhizal habit in the genomes of a hyperdiverse lineage of mushroom-forming fungi.</title>
        <authorList>
            <person name="Looney B."/>
            <person name="Miyauchi S."/>
            <person name="Morin E."/>
            <person name="Drula E."/>
            <person name="Courty P.E."/>
            <person name="Kohler A."/>
            <person name="Kuo A."/>
            <person name="LaButti K."/>
            <person name="Pangilinan J."/>
            <person name="Lipzen A."/>
            <person name="Riley R."/>
            <person name="Andreopoulos W."/>
            <person name="He G."/>
            <person name="Johnson J."/>
            <person name="Nolan M."/>
            <person name="Tritt A."/>
            <person name="Barry K.W."/>
            <person name="Grigoriev I.V."/>
            <person name="Nagy L.G."/>
            <person name="Hibbett D."/>
            <person name="Henrissat B."/>
            <person name="Matheny P.B."/>
            <person name="Labbe J."/>
            <person name="Martin F.M."/>
        </authorList>
    </citation>
    <scope>NUCLEOTIDE SEQUENCE</scope>
    <source>
        <strain evidence="1">HHB10654</strain>
    </source>
</reference>
<proteinExistence type="predicted"/>
<organism evidence="1 2">
    <name type="scientific">Artomyces pyxidatus</name>
    <dbReference type="NCBI Taxonomy" id="48021"/>
    <lineage>
        <taxon>Eukaryota</taxon>
        <taxon>Fungi</taxon>
        <taxon>Dikarya</taxon>
        <taxon>Basidiomycota</taxon>
        <taxon>Agaricomycotina</taxon>
        <taxon>Agaricomycetes</taxon>
        <taxon>Russulales</taxon>
        <taxon>Auriscalpiaceae</taxon>
        <taxon>Artomyces</taxon>
    </lineage>
</organism>
<dbReference type="EMBL" id="MU277204">
    <property type="protein sequence ID" value="KAI0063129.1"/>
    <property type="molecule type" value="Genomic_DNA"/>
</dbReference>
<gene>
    <name evidence="1" type="ORF">BV25DRAFT_449826</name>
</gene>
<evidence type="ECO:0000313" key="1">
    <source>
        <dbReference type="EMBL" id="KAI0063129.1"/>
    </source>
</evidence>
<accession>A0ACB8T2R1</accession>
<sequence length="436" mass="48506">MRRGFLLNGNGAKTKPTRAVPKPSPTVKDAPSIPEHPTSIILPHSDCASLPPRLLTQAELHEDFLQRLKADRTFSFNLTQIPPTYAHALDQRSLVLCYPGVKDAVLARGVRPMQATLRDWMFTISDVPGAGKGVFAAAAFPRGARVMCERPLFVLPTYIPVNVGERVGPRGMPKRISDVVVGAMEDTARTAFFELHNCKSDDPRDFQGILDTNSLSVGALPGYNGDNAAVFKNLSRVNHSCSPNAFYRWNEDYFCGEIRAARPIAEREEITISYHADVLDKRDQRQHILKANYAFTCACQACRIPVEERKRSDVRRGVLATVNTNAQKHDSDFAAWATDPTAPDDYIVQKYLRYAKMMDEEGLNEPAQWAIISHALAQAYCALKDATNAQMWLESLAEYTMVRNGTGSVWTELAKVPEKLEWWGVRVSSAPKLGSV</sequence>
<comment type="caution">
    <text evidence="1">The sequence shown here is derived from an EMBL/GenBank/DDBJ whole genome shotgun (WGS) entry which is preliminary data.</text>
</comment>